<accession>A0A7I7YFP6</accession>
<sequence length="47" mass="4896">MWELSRDTASTAARLGVADGTTGSGIAQTADEFSQIFDGRLVYTGAT</sequence>
<keyword evidence="2" id="KW-1185">Reference proteome</keyword>
<evidence type="ECO:0000313" key="1">
    <source>
        <dbReference type="EMBL" id="BBZ39803.1"/>
    </source>
</evidence>
<protein>
    <submittedName>
        <fullName evidence="1">Uncharacterized protein</fullName>
    </submittedName>
</protein>
<dbReference type="Proteomes" id="UP000467385">
    <property type="component" value="Chromosome"/>
</dbReference>
<reference evidence="1 2" key="1">
    <citation type="journal article" date="2019" name="Emerg. Microbes Infect.">
        <title>Comprehensive subspecies identification of 175 nontuberculous mycobacteria species based on 7547 genomic profiles.</title>
        <authorList>
            <person name="Matsumoto Y."/>
            <person name="Kinjo T."/>
            <person name="Motooka D."/>
            <person name="Nabeya D."/>
            <person name="Jung N."/>
            <person name="Uechi K."/>
            <person name="Horii T."/>
            <person name="Iida T."/>
            <person name="Fujita J."/>
            <person name="Nakamura S."/>
        </authorList>
    </citation>
    <scope>NUCLEOTIDE SEQUENCE [LARGE SCALE GENOMIC DNA]</scope>
    <source>
        <strain evidence="1 2">JCM 14738</strain>
    </source>
</reference>
<proteinExistence type="predicted"/>
<dbReference type="EMBL" id="AP022613">
    <property type="protein sequence ID" value="BBZ39803.1"/>
    <property type="molecule type" value="Genomic_DNA"/>
</dbReference>
<gene>
    <name evidence="1" type="ORF">MCNS_28660</name>
</gene>
<dbReference type="RefSeq" id="WP_163645844.1">
    <property type="nucleotide sequence ID" value="NZ_AP022613.1"/>
</dbReference>
<dbReference type="AlphaFoldDB" id="A0A7I7YFP6"/>
<organism evidence="1 2">
    <name type="scientific">Mycobacterium conspicuum</name>
    <dbReference type="NCBI Taxonomy" id="44010"/>
    <lineage>
        <taxon>Bacteria</taxon>
        <taxon>Bacillati</taxon>
        <taxon>Actinomycetota</taxon>
        <taxon>Actinomycetes</taxon>
        <taxon>Mycobacteriales</taxon>
        <taxon>Mycobacteriaceae</taxon>
        <taxon>Mycobacterium</taxon>
    </lineage>
</organism>
<name>A0A7I7YFP6_9MYCO</name>
<evidence type="ECO:0000313" key="2">
    <source>
        <dbReference type="Proteomes" id="UP000467385"/>
    </source>
</evidence>